<feature type="compositionally biased region" description="Gly residues" evidence="1">
    <location>
        <begin position="21"/>
        <end position="31"/>
    </location>
</feature>
<evidence type="ECO:0000313" key="2">
    <source>
        <dbReference type="EMBL" id="CEM41039.1"/>
    </source>
</evidence>
<protein>
    <submittedName>
        <fullName evidence="2">Uncharacterized protein</fullName>
    </submittedName>
</protein>
<feature type="compositionally biased region" description="Basic and acidic residues" evidence="1">
    <location>
        <begin position="33"/>
        <end position="51"/>
    </location>
</feature>
<name>A0A0G4HAJ5_9ALVE</name>
<organism evidence="2">
    <name type="scientific">Chromera velia CCMP2878</name>
    <dbReference type="NCBI Taxonomy" id="1169474"/>
    <lineage>
        <taxon>Eukaryota</taxon>
        <taxon>Sar</taxon>
        <taxon>Alveolata</taxon>
        <taxon>Colpodellida</taxon>
        <taxon>Chromeraceae</taxon>
        <taxon>Chromera</taxon>
    </lineage>
</organism>
<dbReference type="AlphaFoldDB" id="A0A0G4HAJ5"/>
<accession>A0A0G4HAJ5</accession>
<proteinExistence type="predicted"/>
<gene>
    <name evidence="2" type="ORF">Cvel_6109</name>
</gene>
<dbReference type="VEuPathDB" id="CryptoDB:Cvel_6109"/>
<reference evidence="2" key="1">
    <citation type="submission" date="2014-11" db="EMBL/GenBank/DDBJ databases">
        <authorList>
            <person name="Otto D Thomas"/>
            <person name="Naeem Raeece"/>
        </authorList>
    </citation>
    <scope>NUCLEOTIDE SEQUENCE</scope>
</reference>
<evidence type="ECO:0000256" key="1">
    <source>
        <dbReference type="SAM" id="MobiDB-lite"/>
    </source>
</evidence>
<feature type="region of interest" description="Disordered" evidence="1">
    <location>
        <begin position="8"/>
        <end position="64"/>
    </location>
</feature>
<dbReference type="EMBL" id="CDMZ01002159">
    <property type="protein sequence ID" value="CEM41039.1"/>
    <property type="molecule type" value="Genomic_DNA"/>
</dbReference>
<sequence length="123" mass="13041">MDCSVKAFLSSKRAPSSSVGWQGGLRLGGRGNSECDGKNREDYDELQDRGRAGSAAGSEETSELLSRLSERMASLLGDSYCDEGHRGKRVGIGMACGGREGGLPARNKLGVFRHIWQHPGGSG</sequence>